<name>A0ABX2SY51_9BACL</name>
<dbReference type="PROSITE" id="PS50943">
    <property type="entry name" value="HTH_CROC1"/>
    <property type="match status" value="1"/>
</dbReference>
<feature type="domain" description="HTH cro/C1-type" evidence="1">
    <location>
        <begin position="8"/>
        <end position="63"/>
    </location>
</feature>
<dbReference type="Gene3D" id="1.10.260.40">
    <property type="entry name" value="lambda repressor-like DNA-binding domains"/>
    <property type="match status" value="1"/>
</dbReference>
<accession>A0ABX2SY51</accession>
<dbReference type="SMART" id="SM00530">
    <property type="entry name" value="HTH_XRE"/>
    <property type="match status" value="1"/>
</dbReference>
<dbReference type="InterPro" id="IPR001387">
    <property type="entry name" value="Cro/C1-type_HTH"/>
</dbReference>
<dbReference type="InterPro" id="IPR010982">
    <property type="entry name" value="Lambda_DNA-bd_dom_sf"/>
</dbReference>
<sequence length="120" mass="13881">METFGNYLTTLRKSRRVTLRELAQQIELSASYLTDIEKGRRDSLLLDKLLNISEFLKLTQEEQDKLMNLAGNQRNDIAPDLPEYIAGKDYINAALRMAKDLDAGEEEWLDFIDRLSKKSK</sequence>
<dbReference type="SUPFAM" id="SSF47413">
    <property type="entry name" value="lambda repressor-like DNA-binding domains"/>
    <property type="match status" value="1"/>
</dbReference>
<protein>
    <submittedName>
        <fullName evidence="2">Helix-turn-helix domain-containing protein</fullName>
    </submittedName>
</protein>
<comment type="caution">
    <text evidence="2">The sequence shown here is derived from an EMBL/GenBank/DDBJ whole genome shotgun (WGS) entry which is preliminary data.</text>
</comment>
<dbReference type="Pfam" id="PF13560">
    <property type="entry name" value="HTH_31"/>
    <property type="match status" value="1"/>
</dbReference>
<evidence type="ECO:0000313" key="3">
    <source>
        <dbReference type="Proteomes" id="UP000531840"/>
    </source>
</evidence>
<dbReference type="RefSeq" id="WP_179940209.1">
    <property type="nucleotide sequence ID" value="NZ_JACBYF010000002.1"/>
</dbReference>
<dbReference type="CDD" id="cd00093">
    <property type="entry name" value="HTH_XRE"/>
    <property type="match status" value="1"/>
</dbReference>
<evidence type="ECO:0000259" key="1">
    <source>
        <dbReference type="PROSITE" id="PS50943"/>
    </source>
</evidence>
<organism evidence="2 3">
    <name type="scientific">Gemelliphila palaticanis</name>
    <dbReference type="NCBI Taxonomy" id="81950"/>
    <lineage>
        <taxon>Bacteria</taxon>
        <taxon>Bacillati</taxon>
        <taxon>Bacillota</taxon>
        <taxon>Bacilli</taxon>
        <taxon>Bacillales</taxon>
        <taxon>Gemellaceae</taxon>
        <taxon>Gemelliphila</taxon>
    </lineage>
</organism>
<dbReference type="Proteomes" id="UP000531840">
    <property type="component" value="Unassembled WGS sequence"/>
</dbReference>
<reference evidence="2 3" key="1">
    <citation type="submission" date="2020-07" db="EMBL/GenBank/DDBJ databases">
        <title>MOT database genomes.</title>
        <authorList>
            <person name="Joseph S."/>
            <person name="Aduse-Opoku J."/>
            <person name="Hashim A."/>
            <person name="Wade W."/>
            <person name="Curtis M."/>
        </authorList>
    </citation>
    <scope>NUCLEOTIDE SEQUENCE [LARGE SCALE GENOMIC DNA]</scope>
    <source>
        <strain evidence="2 3">CIP 106318</strain>
    </source>
</reference>
<evidence type="ECO:0000313" key="2">
    <source>
        <dbReference type="EMBL" id="NYS46908.1"/>
    </source>
</evidence>
<dbReference type="EMBL" id="JACBYF010000002">
    <property type="protein sequence ID" value="NYS46908.1"/>
    <property type="molecule type" value="Genomic_DNA"/>
</dbReference>
<keyword evidence="3" id="KW-1185">Reference proteome</keyword>
<gene>
    <name evidence="2" type="ORF">HZY85_01695</name>
</gene>
<proteinExistence type="predicted"/>